<dbReference type="Pfam" id="PF07730">
    <property type="entry name" value="HisKA_3"/>
    <property type="match status" value="1"/>
</dbReference>
<evidence type="ECO:0000256" key="8">
    <source>
        <dbReference type="ARBA" id="ARBA00023012"/>
    </source>
</evidence>
<reference evidence="12" key="1">
    <citation type="submission" date="2022-02" db="EMBL/GenBank/DDBJ databases">
        <title>Polaribacter sp. MSW13, isolated from seawater.</title>
        <authorList>
            <person name="Kristyanto S."/>
            <person name="Jung J."/>
            <person name="Jeon C.O."/>
        </authorList>
    </citation>
    <scope>NUCLEOTIDE SEQUENCE</scope>
    <source>
        <strain evidence="12">MSW13</strain>
    </source>
</reference>
<feature type="chain" id="PRO_5040726059" description="histidine kinase" evidence="10">
    <location>
        <begin position="20"/>
        <end position="654"/>
    </location>
</feature>
<dbReference type="Gene3D" id="1.20.5.1930">
    <property type="match status" value="1"/>
</dbReference>
<proteinExistence type="predicted"/>
<dbReference type="Gene3D" id="3.30.565.10">
    <property type="entry name" value="Histidine kinase-like ATPase, C-terminal domain"/>
    <property type="match status" value="1"/>
</dbReference>
<dbReference type="AlphaFoldDB" id="A0A9X1VN35"/>
<sequence length="654" mass="76152">MKKIKIFFCFLFFSQCVLSKNNEPFFLKTIDHFSNALSISVLTSFKLNSSTVKYSNTEFKKDKNTFLRTLPIICFNQNQQTPEKLNKVKQHKDDATNTSLLAEIYKKNADKSYRKNDFEEAIKNYTLAIENYRTKKKDSLHKADAIYFRGQSYNNIGSFLKSIDDCTLAIAYYKNLGDLKYEYFAKTTITKVYSKIGLNEKAIEELLIIIDEKEANNYSIGLASNYYNLAINYKTINEKEKYKEYIFKALKVKQSRNDDDGFLPYYQSAIAEYYLEEDSLHKAKEFLDLAKKGYASMLHNNFSLHKYQKTKSTYFFKTKAFNKALDLAKTTIAHLKKHPDLSSTEELYKLIYEIYYRKDDTKNALYYFKSYIKTKDSISNISKISALNYYQTLLNVEQKEKKINQQKSSIEILAKKNQAKKELLIIISSASFLSFLIFYLYWNKLHLKKQKKIQEDFSHKLLLSQEDERKRISKDLHDGLGQSLLIIKNRIAALNDKETEELICNSIEEIRRISKSLHPFQLESVGLTSALHNLLHQLDNNCDTYIFGNIENIDSILSPEKEVNIYRIIQESLSNIIKHAKAKSARVNIDLSKNHISILIIDNGIGFDFDEKYHNIKSFGLKTINERVKFLNGTLKIHSIKNEGTTLNILLPLK</sequence>
<dbReference type="GO" id="GO:0000155">
    <property type="term" value="F:phosphorelay sensor kinase activity"/>
    <property type="evidence" value="ECO:0007669"/>
    <property type="project" value="InterPro"/>
</dbReference>
<keyword evidence="5" id="KW-0547">Nucleotide-binding</keyword>
<feature type="signal peptide" evidence="10">
    <location>
        <begin position="1"/>
        <end position="19"/>
    </location>
</feature>
<dbReference type="Pfam" id="PF02518">
    <property type="entry name" value="HATPase_c"/>
    <property type="match status" value="1"/>
</dbReference>
<evidence type="ECO:0000256" key="2">
    <source>
        <dbReference type="ARBA" id="ARBA00012438"/>
    </source>
</evidence>
<dbReference type="Proteomes" id="UP001139369">
    <property type="component" value="Unassembled WGS sequence"/>
</dbReference>
<accession>A0A9X1VN35</accession>
<gene>
    <name evidence="12" type="ORF">MC378_08205</name>
</gene>
<evidence type="ECO:0000256" key="4">
    <source>
        <dbReference type="ARBA" id="ARBA00022679"/>
    </source>
</evidence>
<keyword evidence="6 12" id="KW-0418">Kinase</keyword>
<dbReference type="GO" id="GO:0046983">
    <property type="term" value="F:protein dimerization activity"/>
    <property type="evidence" value="ECO:0007669"/>
    <property type="project" value="InterPro"/>
</dbReference>
<protein>
    <recommendedName>
        <fullName evidence="2">histidine kinase</fullName>
        <ecNumber evidence="2">2.7.13.3</ecNumber>
    </recommendedName>
</protein>
<keyword evidence="9" id="KW-1133">Transmembrane helix</keyword>
<dbReference type="PANTHER" id="PTHR24421">
    <property type="entry name" value="NITRATE/NITRITE SENSOR PROTEIN NARX-RELATED"/>
    <property type="match status" value="1"/>
</dbReference>
<dbReference type="InterPro" id="IPR011990">
    <property type="entry name" value="TPR-like_helical_dom_sf"/>
</dbReference>
<dbReference type="InterPro" id="IPR005467">
    <property type="entry name" value="His_kinase_dom"/>
</dbReference>
<keyword evidence="7" id="KW-0067">ATP-binding</keyword>
<dbReference type="GO" id="GO:0016020">
    <property type="term" value="C:membrane"/>
    <property type="evidence" value="ECO:0007669"/>
    <property type="project" value="InterPro"/>
</dbReference>
<dbReference type="InterPro" id="IPR036890">
    <property type="entry name" value="HATPase_C_sf"/>
</dbReference>
<dbReference type="EMBL" id="JAKQYM010000005">
    <property type="protein sequence ID" value="MCI2229146.1"/>
    <property type="molecule type" value="Genomic_DNA"/>
</dbReference>
<evidence type="ECO:0000256" key="1">
    <source>
        <dbReference type="ARBA" id="ARBA00000085"/>
    </source>
</evidence>
<dbReference type="InterPro" id="IPR003594">
    <property type="entry name" value="HATPase_dom"/>
</dbReference>
<keyword evidence="3" id="KW-0597">Phosphoprotein</keyword>
<evidence type="ECO:0000256" key="3">
    <source>
        <dbReference type="ARBA" id="ARBA00022553"/>
    </source>
</evidence>
<dbReference type="PANTHER" id="PTHR24421:SF10">
    <property type="entry name" value="NITRATE_NITRITE SENSOR PROTEIN NARQ"/>
    <property type="match status" value="1"/>
</dbReference>
<evidence type="ECO:0000313" key="13">
    <source>
        <dbReference type="Proteomes" id="UP001139369"/>
    </source>
</evidence>
<evidence type="ECO:0000313" key="12">
    <source>
        <dbReference type="EMBL" id="MCI2229146.1"/>
    </source>
</evidence>
<dbReference type="InterPro" id="IPR019734">
    <property type="entry name" value="TPR_rpt"/>
</dbReference>
<evidence type="ECO:0000256" key="6">
    <source>
        <dbReference type="ARBA" id="ARBA00022777"/>
    </source>
</evidence>
<keyword evidence="13" id="KW-1185">Reference proteome</keyword>
<evidence type="ECO:0000256" key="9">
    <source>
        <dbReference type="SAM" id="Phobius"/>
    </source>
</evidence>
<comment type="caution">
    <text evidence="12">The sequence shown here is derived from an EMBL/GenBank/DDBJ whole genome shotgun (WGS) entry which is preliminary data.</text>
</comment>
<dbReference type="EC" id="2.7.13.3" evidence="2"/>
<keyword evidence="9" id="KW-0812">Transmembrane</keyword>
<comment type="catalytic activity">
    <reaction evidence="1">
        <text>ATP + protein L-histidine = ADP + protein N-phospho-L-histidine.</text>
        <dbReference type="EC" id="2.7.13.3"/>
    </reaction>
</comment>
<organism evidence="12 13">
    <name type="scientific">Polaribacter marinus</name>
    <dbReference type="NCBI Taxonomy" id="2916838"/>
    <lineage>
        <taxon>Bacteria</taxon>
        <taxon>Pseudomonadati</taxon>
        <taxon>Bacteroidota</taxon>
        <taxon>Flavobacteriia</taxon>
        <taxon>Flavobacteriales</taxon>
        <taxon>Flavobacteriaceae</taxon>
    </lineage>
</organism>
<dbReference type="SUPFAM" id="SSF55874">
    <property type="entry name" value="ATPase domain of HSP90 chaperone/DNA topoisomerase II/histidine kinase"/>
    <property type="match status" value="1"/>
</dbReference>
<evidence type="ECO:0000259" key="11">
    <source>
        <dbReference type="PROSITE" id="PS50109"/>
    </source>
</evidence>
<dbReference type="SMART" id="SM00028">
    <property type="entry name" value="TPR"/>
    <property type="match status" value="2"/>
</dbReference>
<dbReference type="Gene3D" id="1.25.40.10">
    <property type="entry name" value="Tetratricopeptide repeat domain"/>
    <property type="match status" value="2"/>
</dbReference>
<evidence type="ECO:0000256" key="5">
    <source>
        <dbReference type="ARBA" id="ARBA00022741"/>
    </source>
</evidence>
<dbReference type="PROSITE" id="PS50109">
    <property type="entry name" value="HIS_KIN"/>
    <property type="match status" value="1"/>
</dbReference>
<name>A0A9X1VN35_9FLAO</name>
<dbReference type="InterPro" id="IPR050482">
    <property type="entry name" value="Sensor_HK_TwoCompSys"/>
</dbReference>
<feature type="domain" description="Histidine kinase" evidence="11">
    <location>
        <begin position="475"/>
        <end position="654"/>
    </location>
</feature>
<dbReference type="SUPFAM" id="SSF48452">
    <property type="entry name" value="TPR-like"/>
    <property type="match status" value="1"/>
</dbReference>
<dbReference type="GO" id="GO:0005524">
    <property type="term" value="F:ATP binding"/>
    <property type="evidence" value="ECO:0007669"/>
    <property type="project" value="UniProtKB-KW"/>
</dbReference>
<feature type="transmembrane region" description="Helical" evidence="9">
    <location>
        <begin position="423"/>
        <end position="442"/>
    </location>
</feature>
<dbReference type="SMART" id="SM00387">
    <property type="entry name" value="HATPase_c"/>
    <property type="match status" value="1"/>
</dbReference>
<keyword evidence="4" id="KW-0808">Transferase</keyword>
<evidence type="ECO:0000256" key="7">
    <source>
        <dbReference type="ARBA" id="ARBA00022840"/>
    </source>
</evidence>
<dbReference type="CDD" id="cd16917">
    <property type="entry name" value="HATPase_UhpB-NarQ-NarX-like"/>
    <property type="match status" value="1"/>
</dbReference>
<keyword evidence="9" id="KW-0472">Membrane</keyword>
<keyword evidence="8" id="KW-0902">Two-component regulatory system</keyword>
<keyword evidence="10" id="KW-0732">Signal</keyword>
<evidence type="ECO:0000256" key="10">
    <source>
        <dbReference type="SAM" id="SignalP"/>
    </source>
</evidence>
<dbReference type="InterPro" id="IPR011712">
    <property type="entry name" value="Sig_transdc_His_kin_sub3_dim/P"/>
</dbReference>